<evidence type="ECO:0000256" key="1">
    <source>
        <dbReference type="ARBA" id="ARBA00004651"/>
    </source>
</evidence>
<comment type="subcellular location">
    <subcellularLocation>
        <location evidence="1">Cell membrane</location>
        <topology evidence="1">Multi-pass membrane protein</topology>
    </subcellularLocation>
</comment>
<dbReference type="FunFam" id="1.20.1720.10:FF:000021">
    <property type="entry name" value="Drug resistance transporter, EmrB/QacA subfamily"/>
    <property type="match status" value="1"/>
</dbReference>
<dbReference type="Gene3D" id="1.20.1720.10">
    <property type="entry name" value="Multidrug resistance protein D"/>
    <property type="match status" value="1"/>
</dbReference>
<dbReference type="OrthoDB" id="102502at2"/>
<feature type="transmembrane region" description="Helical" evidence="8">
    <location>
        <begin position="226"/>
        <end position="245"/>
    </location>
</feature>
<comment type="caution">
    <text evidence="10">The sequence shown here is derived from an EMBL/GenBank/DDBJ whole genome shotgun (WGS) entry which is preliminary data.</text>
</comment>
<organism evidence="10 11">
    <name type="scientific">Clostridium tyrobutyricum DIVETGP</name>
    <dbReference type="NCBI Taxonomy" id="1408889"/>
    <lineage>
        <taxon>Bacteria</taxon>
        <taxon>Bacillati</taxon>
        <taxon>Bacillota</taxon>
        <taxon>Clostridia</taxon>
        <taxon>Eubacteriales</taxon>
        <taxon>Clostridiaceae</taxon>
        <taxon>Clostridium</taxon>
    </lineage>
</organism>
<keyword evidence="6 8" id="KW-1133">Transmembrane helix</keyword>
<proteinExistence type="inferred from homology"/>
<feature type="transmembrane region" description="Helical" evidence="8">
    <location>
        <begin position="49"/>
        <end position="68"/>
    </location>
</feature>
<dbReference type="InterPro" id="IPR020846">
    <property type="entry name" value="MFS_dom"/>
</dbReference>
<dbReference type="GO" id="GO:0005886">
    <property type="term" value="C:plasma membrane"/>
    <property type="evidence" value="ECO:0007669"/>
    <property type="project" value="UniProtKB-SubCell"/>
</dbReference>
<evidence type="ECO:0000313" key="10">
    <source>
        <dbReference type="EMBL" id="CDL91134.1"/>
    </source>
</evidence>
<dbReference type="GO" id="GO:0022857">
    <property type="term" value="F:transmembrane transporter activity"/>
    <property type="evidence" value="ECO:0007669"/>
    <property type="project" value="InterPro"/>
</dbReference>
<feature type="transmembrane region" description="Helical" evidence="8">
    <location>
        <begin position="80"/>
        <end position="102"/>
    </location>
</feature>
<dbReference type="RefSeq" id="WP_017895493.1">
    <property type="nucleotide sequence ID" value="NZ_CBXI010000019.1"/>
</dbReference>
<evidence type="ECO:0000256" key="5">
    <source>
        <dbReference type="ARBA" id="ARBA00022692"/>
    </source>
</evidence>
<dbReference type="GeneID" id="29418640"/>
<dbReference type="EMBL" id="CBXI010000019">
    <property type="protein sequence ID" value="CDL91134.1"/>
    <property type="molecule type" value="Genomic_DNA"/>
</dbReference>
<feature type="transmembrane region" description="Helical" evidence="8">
    <location>
        <begin position="392"/>
        <end position="416"/>
    </location>
</feature>
<feature type="transmembrane region" description="Helical" evidence="8">
    <location>
        <begin position="134"/>
        <end position="159"/>
    </location>
</feature>
<evidence type="ECO:0000256" key="7">
    <source>
        <dbReference type="ARBA" id="ARBA00023136"/>
    </source>
</evidence>
<keyword evidence="4" id="KW-1003">Cell membrane</keyword>
<feature type="transmembrane region" description="Helical" evidence="8">
    <location>
        <begin position="165"/>
        <end position="184"/>
    </location>
</feature>
<comment type="similarity">
    <text evidence="2">Belongs to the major facilitator superfamily. EmrB family.</text>
</comment>
<dbReference type="InterPro" id="IPR004638">
    <property type="entry name" value="EmrB-like"/>
</dbReference>
<dbReference type="SUPFAM" id="SSF103473">
    <property type="entry name" value="MFS general substrate transporter"/>
    <property type="match status" value="2"/>
</dbReference>
<dbReference type="CDD" id="cd17321">
    <property type="entry name" value="MFS_MMR_MDR_like"/>
    <property type="match status" value="1"/>
</dbReference>
<feature type="transmembrane region" description="Helical" evidence="8">
    <location>
        <begin position="108"/>
        <end position="127"/>
    </location>
</feature>
<evidence type="ECO:0000256" key="3">
    <source>
        <dbReference type="ARBA" id="ARBA00022448"/>
    </source>
</evidence>
<dbReference type="InterPro" id="IPR011701">
    <property type="entry name" value="MFS"/>
</dbReference>
<accession>W6N741</accession>
<dbReference type="PROSITE" id="PS50850">
    <property type="entry name" value="MFS"/>
    <property type="match status" value="1"/>
</dbReference>
<feature type="domain" description="Major facilitator superfamily (MFS) profile" evidence="9">
    <location>
        <begin position="10"/>
        <end position="467"/>
    </location>
</feature>
<keyword evidence="7 8" id="KW-0472">Membrane</keyword>
<evidence type="ECO:0000256" key="8">
    <source>
        <dbReference type="SAM" id="Phobius"/>
    </source>
</evidence>
<dbReference type="Gene3D" id="1.20.1250.20">
    <property type="entry name" value="MFS general substrate transporter like domains"/>
    <property type="match status" value="1"/>
</dbReference>
<reference evidence="10 11" key="1">
    <citation type="journal article" date="2015" name="Genome Announc.">
        <title>Draft Genome Sequence of Clostridium tyrobutyricum Strain DIVETGP, Isolated from Cow's Milk for Grana Padano Production.</title>
        <authorList>
            <person name="Soggiu A."/>
            <person name="Piras C."/>
            <person name="Gaiarsa S."/>
            <person name="Sassera D."/>
            <person name="Roncada P."/>
            <person name="Bendixen E."/>
            <person name="Brasca M."/>
            <person name="Bonizzi L."/>
        </authorList>
    </citation>
    <scope>NUCLEOTIDE SEQUENCE [LARGE SCALE GENOMIC DNA]</scope>
    <source>
        <strain evidence="10 11">DIVETGP</strain>
    </source>
</reference>
<evidence type="ECO:0000256" key="6">
    <source>
        <dbReference type="ARBA" id="ARBA00022989"/>
    </source>
</evidence>
<dbReference type="PRINTS" id="PR01036">
    <property type="entry name" value="TCRTETB"/>
</dbReference>
<feature type="transmembrane region" description="Helical" evidence="8">
    <location>
        <begin position="354"/>
        <end position="371"/>
    </location>
</feature>
<evidence type="ECO:0000259" key="9">
    <source>
        <dbReference type="PROSITE" id="PS50850"/>
    </source>
</evidence>
<sequence>MKENRHKLKILTVVLMGPLVATIDASIVNVALPDMASKLSVGIDTIQWVVTSYLIVISALILIFGRIGDLIGKCTVFHRGFMIFSFGSLLCALSTTIQFLIISRIIQAIGAAMIMSSNQGIIAETFLPSERGKALGLSGSTVAIGTMLGPPIGGFLVQFFNWESIFIINIPIGIIAFIAGIKILPKDNKNGHLKDLDLAGSFLFMISIICIFWALSSGEKLGWSNIYIISSFIIAVLCIIVFYLVEKSLKQPLMEFSMFQNKLFNVSLLCAFISFTVIFCHNIIYPFYLQYLIKISPAKSGLFMVVFPIFAGIFAPLSGYISDKIGGEIPTFLGLSSTVIGLVIMSSLNSSSTYFHIILGVAILGIGNGLFQSPNNSLIMSLSSKDKLGIAGSINALVRNVGMVFGTAFSVVLLYNRMSSKIGYKVTNFISSRPDVFIYAMKFVYLTAAAFCILAIILSFSRLIFTKRQTI</sequence>
<dbReference type="Pfam" id="PF07690">
    <property type="entry name" value="MFS_1"/>
    <property type="match status" value="2"/>
</dbReference>
<keyword evidence="3" id="KW-0813">Transport</keyword>
<keyword evidence="11" id="KW-1185">Reference proteome</keyword>
<name>W6N741_CLOTY</name>
<dbReference type="PANTHER" id="PTHR42718">
    <property type="entry name" value="MAJOR FACILITATOR SUPERFAMILY MULTIDRUG TRANSPORTER MFSC"/>
    <property type="match status" value="1"/>
</dbReference>
<feature type="transmembrane region" description="Helical" evidence="8">
    <location>
        <begin position="329"/>
        <end position="348"/>
    </location>
</feature>
<dbReference type="NCBIfam" id="TIGR00711">
    <property type="entry name" value="efflux_EmrB"/>
    <property type="match status" value="1"/>
</dbReference>
<gene>
    <name evidence="10" type="ORF">CTDIVETGP_1204</name>
</gene>
<feature type="transmembrane region" description="Helical" evidence="8">
    <location>
        <begin position="266"/>
        <end position="288"/>
    </location>
</feature>
<evidence type="ECO:0000313" key="11">
    <source>
        <dbReference type="Proteomes" id="UP000019482"/>
    </source>
</evidence>
<feature type="transmembrane region" description="Helical" evidence="8">
    <location>
        <begin position="436"/>
        <end position="460"/>
    </location>
</feature>
<dbReference type="InterPro" id="IPR036259">
    <property type="entry name" value="MFS_trans_sf"/>
</dbReference>
<dbReference type="Proteomes" id="UP000019482">
    <property type="component" value="Unassembled WGS sequence"/>
</dbReference>
<dbReference type="PANTHER" id="PTHR42718:SF9">
    <property type="entry name" value="MAJOR FACILITATOR SUPERFAMILY MULTIDRUG TRANSPORTER MFSC"/>
    <property type="match status" value="1"/>
</dbReference>
<dbReference type="AlphaFoldDB" id="W6N741"/>
<keyword evidence="5 8" id="KW-0812">Transmembrane</keyword>
<evidence type="ECO:0000256" key="4">
    <source>
        <dbReference type="ARBA" id="ARBA00022475"/>
    </source>
</evidence>
<feature type="transmembrane region" description="Helical" evidence="8">
    <location>
        <begin position="196"/>
        <end position="214"/>
    </location>
</feature>
<evidence type="ECO:0000256" key="2">
    <source>
        <dbReference type="ARBA" id="ARBA00008537"/>
    </source>
</evidence>
<feature type="transmembrane region" description="Helical" evidence="8">
    <location>
        <begin position="300"/>
        <end position="317"/>
    </location>
</feature>
<protein>
    <submittedName>
        <fullName evidence="10">MDR-type permease</fullName>
    </submittedName>
</protein>